<dbReference type="Proteomes" id="UP001244297">
    <property type="component" value="Unassembled WGS sequence"/>
</dbReference>
<evidence type="ECO:0000256" key="1">
    <source>
        <dbReference type="SAM" id="Phobius"/>
    </source>
</evidence>
<proteinExistence type="predicted"/>
<keyword evidence="1" id="KW-0472">Membrane</keyword>
<protein>
    <submittedName>
        <fullName evidence="2">Uncharacterized protein</fullName>
    </submittedName>
</protein>
<keyword evidence="1" id="KW-0812">Transmembrane</keyword>
<dbReference type="RefSeq" id="WP_238291408.1">
    <property type="nucleotide sequence ID" value="NZ_BPQS01000037.1"/>
</dbReference>
<organism evidence="2 3">
    <name type="scientific">Methylobacterium longum</name>
    <dbReference type="NCBI Taxonomy" id="767694"/>
    <lineage>
        <taxon>Bacteria</taxon>
        <taxon>Pseudomonadati</taxon>
        <taxon>Pseudomonadota</taxon>
        <taxon>Alphaproteobacteria</taxon>
        <taxon>Hyphomicrobiales</taxon>
        <taxon>Methylobacteriaceae</taxon>
        <taxon>Methylobacterium</taxon>
    </lineage>
</organism>
<accession>A0ABT8AZG2</accession>
<dbReference type="EMBL" id="JAUFPT010000111">
    <property type="protein sequence ID" value="MDN3574649.1"/>
    <property type="molecule type" value="Genomic_DNA"/>
</dbReference>
<feature type="transmembrane region" description="Helical" evidence="1">
    <location>
        <begin position="29"/>
        <end position="52"/>
    </location>
</feature>
<name>A0ABT8AZG2_9HYPH</name>
<evidence type="ECO:0000313" key="3">
    <source>
        <dbReference type="Proteomes" id="UP001244297"/>
    </source>
</evidence>
<comment type="caution">
    <text evidence="2">The sequence shown here is derived from an EMBL/GenBank/DDBJ whole genome shotgun (WGS) entry which is preliminary data.</text>
</comment>
<evidence type="ECO:0000313" key="2">
    <source>
        <dbReference type="EMBL" id="MDN3574649.1"/>
    </source>
</evidence>
<gene>
    <name evidence="2" type="ORF">QWZ18_29135</name>
</gene>
<keyword evidence="3" id="KW-1185">Reference proteome</keyword>
<sequence>MTWLLTFLGWWCIASATLGAGLVFTIAGRATLVVTDVLFSMAGIGVLFLLLARMAA</sequence>
<keyword evidence="1" id="KW-1133">Transmembrane helix</keyword>
<reference evidence="3" key="1">
    <citation type="journal article" date="2019" name="Int. J. Syst. Evol. Microbiol.">
        <title>The Global Catalogue of Microorganisms (GCM) 10K type strain sequencing project: providing services to taxonomists for standard genome sequencing and annotation.</title>
        <authorList>
            <consortium name="The Broad Institute Genomics Platform"/>
            <consortium name="The Broad Institute Genome Sequencing Center for Infectious Disease"/>
            <person name="Wu L."/>
            <person name="Ma J."/>
        </authorList>
    </citation>
    <scope>NUCLEOTIDE SEQUENCE [LARGE SCALE GENOMIC DNA]</scope>
    <source>
        <strain evidence="3">CECT 7806</strain>
    </source>
</reference>